<name>A0A2N1J7N0_9BASI</name>
<dbReference type="Proteomes" id="UP000232875">
    <property type="component" value="Unassembled WGS sequence"/>
</dbReference>
<evidence type="ECO:0000256" key="7">
    <source>
        <dbReference type="SAM" id="Phobius"/>
    </source>
</evidence>
<dbReference type="AlphaFoldDB" id="A0A2N1J7N0"/>
<feature type="transmembrane region" description="Helical" evidence="7">
    <location>
        <begin position="337"/>
        <end position="360"/>
    </location>
</feature>
<feature type="transmembrane region" description="Helical" evidence="7">
    <location>
        <begin position="206"/>
        <end position="233"/>
    </location>
</feature>
<accession>A0A2N1J7N0</accession>
<evidence type="ECO:0000256" key="3">
    <source>
        <dbReference type="ARBA" id="ARBA00022692"/>
    </source>
</evidence>
<dbReference type="EMBL" id="KZ454994">
    <property type="protein sequence ID" value="PKI82561.1"/>
    <property type="molecule type" value="Genomic_DNA"/>
</dbReference>
<dbReference type="InterPro" id="IPR008010">
    <property type="entry name" value="Tatp1"/>
</dbReference>
<keyword evidence="4 7" id="KW-1133">Transmembrane helix</keyword>
<evidence type="ECO:0008006" key="10">
    <source>
        <dbReference type="Google" id="ProtNLM"/>
    </source>
</evidence>
<dbReference type="OrthoDB" id="29023at2759"/>
<feature type="compositionally biased region" description="Pro residues" evidence="6">
    <location>
        <begin position="104"/>
        <end position="118"/>
    </location>
</feature>
<comment type="subcellular location">
    <subcellularLocation>
        <location evidence="1">Membrane</location>
        <topology evidence="1">Multi-pass membrane protein</topology>
    </subcellularLocation>
</comment>
<feature type="transmembrane region" description="Helical" evidence="7">
    <location>
        <begin position="587"/>
        <end position="613"/>
    </location>
</feature>
<evidence type="ECO:0000313" key="9">
    <source>
        <dbReference type="Proteomes" id="UP000232875"/>
    </source>
</evidence>
<feature type="compositionally biased region" description="Basic and acidic residues" evidence="6">
    <location>
        <begin position="16"/>
        <end position="41"/>
    </location>
</feature>
<gene>
    <name evidence="8" type="ORF">MVES_003459</name>
</gene>
<keyword evidence="9" id="KW-1185">Reference proteome</keyword>
<feature type="region of interest" description="Disordered" evidence="6">
    <location>
        <begin position="1"/>
        <end position="70"/>
    </location>
</feature>
<proteinExistence type="inferred from homology"/>
<evidence type="ECO:0000313" key="8">
    <source>
        <dbReference type="EMBL" id="PKI82561.1"/>
    </source>
</evidence>
<protein>
    <recommendedName>
        <fullName evidence="10">Eukaryotic membrane protein family-domain-containing protein</fullName>
    </recommendedName>
</protein>
<dbReference type="PANTHER" id="PTHR13317:SF4">
    <property type="entry name" value="TRANSMEMBRANE ANTERIOR POSTERIOR TRANSFORMATION PROTEIN 1 HOMOLOG"/>
    <property type="match status" value="1"/>
</dbReference>
<evidence type="ECO:0000256" key="4">
    <source>
        <dbReference type="ARBA" id="ARBA00022989"/>
    </source>
</evidence>
<evidence type="ECO:0000256" key="1">
    <source>
        <dbReference type="ARBA" id="ARBA00004141"/>
    </source>
</evidence>
<reference evidence="8 9" key="1">
    <citation type="submission" date="2017-10" db="EMBL/GenBank/DDBJ databases">
        <title>A novel species of cold-tolerant Malassezia isolated from bats.</title>
        <authorList>
            <person name="Lorch J.M."/>
            <person name="Palmer J.M."/>
            <person name="Vanderwolf K.J."/>
            <person name="Schmidt K.Z."/>
            <person name="Verant M.L."/>
            <person name="Weller T.J."/>
            <person name="Blehert D.S."/>
        </authorList>
    </citation>
    <scope>NUCLEOTIDE SEQUENCE [LARGE SCALE GENOMIC DNA]</scope>
    <source>
        <strain evidence="8 9">NWHC:44797-103</strain>
    </source>
</reference>
<evidence type="ECO:0000256" key="6">
    <source>
        <dbReference type="SAM" id="MobiDB-lite"/>
    </source>
</evidence>
<evidence type="ECO:0000256" key="2">
    <source>
        <dbReference type="ARBA" id="ARBA00008803"/>
    </source>
</evidence>
<keyword evidence="3 7" id="KW-0812">Transmembrane</keyword>
<dbReference type="GO" id="GO:0005789">
    <property type="term" value="C:endoplasmic reticulum membrane"/>
    <property type="evidence" value="ECO:0007669"/>
    <property type="project" value="TreeGrafter"/>
</dbReference>
<feature type="region of interest" description="Disordered" evidence="6">
    <location>
        <begin position="95"/>
        <end position="121"/>
    </location>
</feature>
<comment type="similarity">
    <text evidence="2">Belongs to the TAPT1 family.</text>
</comment>
<sequence length="698" mass="78455">MGRDSSRGAANALGVHVDEHAAEADTKHAQSGTKDSDKVHEDEWEDEEETSLTTASEHLTQPFDDAETPVLEDSINILLREREGMSTPLASQMYTCDKEREEPSPPTPVVQQPPPPAPTSKLRNTMYAVLVVLGVRAPPDYDHEKVHLRSGVRPFALHTPRAAVLSSLWDHLCDEVLVNSRDNTQELKWERVANFMAVPVWVEKTVLFGFLICLNSFLYTFTILPLRFLFAWWRWAYNGMVWLVAGEKRYLNVSHKCDMLKGLLIIQACFVMSRVADASKMYHSVRGQDVVKLSVIFSVLEIADRLCCGFGQDVLDSLFARRTLARRADGTQPYLRLVVYYVLCLAYIVFHAFVLLYQLVTLNVAINSYDNALLTLLLSNQFMEIKTTVFKRFEKEILFQITCADIVERFQLSMILTAIGIRNLIEVSGSQITSGTSSLGPLPTSFDVYPYLNILTRTLNPVLTVLLSEMLVDWLKHAFITKLNHIRPAIYGRFIDVLCRDLLPQRSGAAAKMDGDHRRQSSFVDQSPVVTRRLGLAVLPLACVLIRMASQIADMLAQTRALGDVDAIPAATATVTLTQHIEHVLSYAMWILIGLVAWVFLVIVKILLGVNLVQFATHRYATRGERELEEARNARGRPPIGETAMETALQHQIKSMVDKREDNATTVGLYGQQSTPAHGKETSLLDVNRYTLVGSRLW</sequence>
<keyword evidence="5 7" id="KW-0472">Membrane</keyword>
<dbReference type="Pfam" id="PF05346">
    <property type="entry name" value="DUF747"/>
    <property type="match status" value="1"/>
</dbReference>
<dbReference type="PANTHER" id="PTHR13317">
    <property type="entry name" value="TRANSMEMBRANE ANTERIOR POSTERIOR TRANSFORMATION PROTEIN 1 HOMOLOG"/>
    <property type="match status" value="1"/>
</dbReference>
<organism evidence="8 9">
    <name type="scientific">Malassezia vespertilionis</name>
    <dbReference type="NCBI Taxonomy" id="2020962"/>
    <lineage>
        <taxon>Eukaryota</taxon>
        <taxon>Fungi</taxon>
        <taxon>Dikarya</taxon>
        <taxon>Basidiomycota</taxon>
        <taxon>Ustilaginomycotina</taxon>
        <taxon>Malasseziomycetes</taxon>
        <taxon>Malasseziales</taxon>
        <taxon>Malasseziaceae</taxon>
        <taxon>Malassezia</taxon>
    </lineage>
</organism>
<evidence type="ECO:0000256" key="5">
    <source>
        <dbReference type="ARBA" id="ARBA00023136"/>
    </source>
</evidence>